<evidence type="ECO:0000256" key="1">
    <source>
        <dbReference type="SAM" id="MobiDB-lite"/>
    </source>
</evidence>
<feature type="transmembrane region" description="Helical" evidence="2">
    <location>
        <begin position="142"/>
        <end position="167"/>
    </location>
</feature>
<dbReference type="RefSeq" id="WP_203657295.1">
    <property type="nucleotide sequence ID" value="NZ_BONR01000007.1"/>
</dbReference>
<organism evidence="4 5">
    <name type="scientific">Demequina activiva</name>
    <dbReference type="NCBI Taxonomy" id="1582364"/>
    <lineage>
        <taxon>Bacteria</taxon>
        <taxon>Bacillati</taxon>
        <taxon>Actinomycetota</taxon>
        <taxon>Actinomycetes</taxon>
        <taxon>Micrococcales</taxon>
        <taxon>Demequinaceae</taxon>
        <taxon>Demequina</taxon>
    </lineage>
</organism>
<feature type="domain" description="DUF4190" evidence="3">
    <location>
        <begin position="144"/>
        <end position="196"/>
    </location>
</feature>
<proteinExistence type="predicted"/>
<dbReference type="AlphaFoldDB" id="A0A919UHM1"/>
<accession>A0A919UHM1</accession>
<evidence type="ECO:0000256" key="2">
    <source>
        <dbReference type="SAM" id="Phobius"/>
    </source>
</evidence>
<gene>
    <name evidence="4" type="ORF">Dac01nite_23660</name>
</gene>
<reference evidence="4" key="1">
    <citation type="submission" date="2021-01" db="EMBL/GenBank/DDBJ databases">
        <title>Whole genome shotgun sequence of Demequina activiva NBRC 110675.</title>
        <authorList>
            <person name="Komaki H."/>
            <person name="Tamura T."/>
        </authorList>
    </citation>
    <scope>NUCLEOTIDE SEQUENCE</scope>
    <source>
        <strain evidence="4">NBRC 110675</strain>
    </source>
</reference>
<feature type="compositionally biased region" description="Low complexity" evidence="1">
    <location>
        <begin position="9"/>
        <end position="29"/>
    </location>
</feature>
<keyword evidence="2" id="KW-1133">Transmembrane helix</keyword>
<name>A0A919UHM1_9MICO</name>
<feature type="region of interest" description="Disordered" evidence="1">
    <location>
        <begin position="115"/>
        <end position="139"/>
    </location>
</feature>
<feature type="region of interest" description="Disordered" evidence="1">
    <location>
        <begin position="1"/>
        <end position="91"/>
    </location>
</feature>
<dbReference type="EMBL" id="BONR01000007">
    <property type="protein sequence ID" value="GIG55614.1"/>
    <property type="molecule type" value="Genomic_DNA"/>
</dbReference>
<evidence type="ECO:0000313" key="5">
    <source>
        <dbReference type="Proteomes" id="UP000652354"/>
    </source>
</evidence>
<dbReference type="InterPro" id="IPR025241">
    <property type="entry name" value="DUF4190"/>
</dbReference>
<feature type="compositionally biased region" description="Low complexity" evidence="1">
    <location>
        <begin position="47"/>
        <end position="67"/>
    </location>
</feature>
<feature type="transmembrane region" description="Helical" evidence="2">
    <location>
        <begin position="179"/>
        <end position="203"/>
    </location>
</feature>
<sequence length="304" mass="30523">MSNPDKPEQPGAAAPGAQSPAADGPAASPWEAIIGQPVHESPAQPSEETPGATTDAAPEATAEAPVVEPAPEPAPAPASADPAPTEVIDPVQDAPDAQDHEATQVLDPVVLAGTASDTDGVERPSGVEEPQAEPVGEPDRDWMGVTAFITGALLLSPVAIILGHLGLGAAKRGRARHRSFAIAGLVLGYLGLIATVAGVYLLLTQTTSPEAIDAQAQQDVTAVGAAAATHAVETGALPDVEQVDAGYSVAGETIAPHLETQHALTFTGTTATDWCLEITYAGGNQTAMSYTATGGMAQGACSAE</sequence>
<evidence type="ECO:0000259" key="3">
    <source>
        <dbReference type="Pfam" id="PF13828"/>
    </source>
</evidence>
<dbReference type="Pfam" id="PF13828">
    <property type="entry name" value="DUF4190"/>
    <property type="match status" value="1"/>
</dbReference>
<feature type="compositionally biased region" description="Low complexity" evidence="1">
    <location>
        <begin position="77"/>
        <end position="86"/>
    </location>
</feature>
<keyword evidence="2" id="KW-0812">Transmembrane</keyword>
<dbReference type="Proteomes" id="UP000652354">
    <property type="component" value="Unassembled WGS sequence"/>
</dbReference>
<protein>
    <recommendedName>
        <fullName evidence="3">DUF4190 domain-containing protein</fullName>
    </recommendedName>
</protein>
<evidence type="ECO:0000313" key="4">
    <source>
        <dbReference type="EMBL" id="GIG55614.1"/>
    </source>
</evidence>
<keyword evidence="2" id="KW-0472">Membrane</keyword>
<comment type="caution">
    <text evidence="4">The sequence shown here is derived from an EMBL/GenBank/DDBJ whole genome shotgun (WGS) entry which is preliminary data.</text>
</comment>
<keyword evidence="5" id="KW-1185">Reference proteome</keyword>